<proteinExistence type="predicted"/>
<sequence length="82" mass="9501">MKNDLNKQEQKKILLQCSSFDHWTKRNVSTLDKHERRHASLTPMRIFESIRSNAFNSLNGKRPIDCAKRFNAAIDANNTVSL</sequence>
<evidence type="ECO:0000313" key="2">
    <source>
        <dbReference type="Proteomes" id="UP000887458"/>
    </source>
</evidence>
<comment type="caution">
    <text evidence="1">The sequence shown here is derived from an EMBL/GenBank/DDBJ whole genome shotgun (WGS) entry which is preliminary data.</text>
</comment>
<protein>
    <submittedName>
        <fullName evidence="1">Uncharacterized protein</fullName>
    </submittedName>
</protein>
<name>A0ABQ8J231_DERPT</name>
<gene>
    <name evidence="1" type="ORF">DERP_009981</name>
</gene>
<keyword evidence="2" id="KW-1185">Reference proteome</keyword>
<reference evidence="1 2" key="1">
    <citation type="journal article" date="2018" name="J. Allergy Clin. Immunol.">
        <title>High-quality assembly of Dermatophagoides pteronyssinus genome and transcriptome reveals a wide range of novel allergens.</title>
        <authorList>
            <person name="Liu X.Y."/>
            <person name="Yang K.Y."/>
            <person name="Wang M.Q."/>
            <person name="Kwok J.S."/>
            <person name="Zeng X."/>
            <person name="Yang Z."/>
            <person name="Xiao X.J."/>
            <person name="Lau C.P."/>
            <person name="Li Y."/>
            <person name="Huang Z.M."/>
            <person name="Ba J.G."/>
            <person name="Yim A.K."/>
            <person name="Ouyang C.Y."/>
            <person name="Ngai S.M."/>
            <person name="Chan T.F."/>
            <person name="Leung E.L."/>
            <person name="Liu L."/>
            <person name="Liu Z.G."/>
            <person name="Tsui S.K."/>
        </authorList>
    </citation>
    <scope>NUCLEOTIDE SEQUENCE [LARGE SCALE GENOMIC DNA]</scope>
    <source>
        <strain evidence="1">Derp</strain>
    </source>
</reference>
<dbReference type="Proteomes" id="UP000887458">
    <property type="component" value="Unassembled WGS sequence"/>
</dbReference>
<reference evidence="1 2" key="2">
    <citation type="journal article" date="2022" name="Mol. Biol. Evol.">
        <title>Comparative Genomics Reveals Insights into the Divergent Evolution of Astigmatic Mites and Household Pest Adaptations.</title>
        <authorList>
            <person name="Xiong Q."/>
            <person name="Wan A.T."/>
            <person name="Liu X."/>
            <person name="Fung C.S."/>
            <person name="Xiao X."/>
            <person name="Malainual N."/>
            <person name="Hou J."/>
            <person name="Wang L."/>
            <person name="Wang M."/>
            <person name="Yang K.Y."/>
            <person name="Cui Y."/>
            <person name="Leung E.L."/>
            <person name="Nong W."/>
            <person name="Shin S.K."/>
            <person name="Au S.W."/>
            <person name="Jeong K.Y."/>
            <person name="Chew F.T."/>
            <person name="Hui J.H."/>
            <person name="Leung T.F."/>
            <person name="Tungtrongchitr A."/>
            <person name="Zhong N."/>
            <person name="Liu Z."/>
            <person name="Tsui S.K."/>
        </authorList>
    </citation>
    <scope>NUCLEOTIDE SEQUENCE [LARGE SCALE GENOMIC DNA]</scope>
    <source>
        <strain evidence="1">Derp</strain>
    </source>
</reference>
<evidence type="ECO:0000313" key="1">
    <source>
        <dbReference type="EMBL" id="KAH9416617.1"/>
    </source>
</evidence>
<dbReference type="EMBL" id="NJHN03000090">
    <property type="protein sequence ID" value="KAH9416617.1"/>
    <property type="molecule type" value="Genomic_DNA"/>
</dbReference>
<accession>A0ABQ8J231</accession>
<organism evidence="1 2">
    <name type="scientific">Dermatophagoides pteronyssinus</name>
    <name type="common">European house dust mite</name>
    <dbReference type="NCBI Taxonomy" id="6956"/>
    <lineage>
        <taxon>Eukaryota</taxon>
        <taxon>Metazoa</taxon>
        <taxon>Ecdysozoa</taxon>
        <taxon>Arthropoda</taxon>
        <taxon>Chelicerata</taxon>
        <taxon>Arachnida</taxon>
        <taxon>Acari</taxon>
        <taxon>Acariformes</taxon>
        <taxon>Sarcoptiformes</taxon>
        <taxon>Astigmata</taxon>
        <taxon>Psoroptidia</taxon>
        <taxon>Analgoidea</taxon>
        <taxon>Pyroglyphidae</taxon>
        <taxon>Dermatophagoidinae</taxon>
        <taxon>Dermatophagoides</taxon>
    </lineage>
</organism>